<accession>A0ABW5Z746</accession>
<protein>
    <submittedName>
        <fullName evidence="2">T9SS type B sorting domain-containing protein</fullName>
    </submittedName>
</protein>
<dbReference type="RefSeq" id="WP_379806165.1">
    <property type="nucleotide sequence ID" value="NZ_JBHUOL010000012.1"/>
</dbReference>
<dbReference type="Proteomes" id="UP001597549">
    <property type="component" value="Unassembled WGS sequence"/>
</dbReference>
<evidence type="ECO:0000313" key="2">
    <source>
        <dbReference type="EMBL" id="MFD2908542.1"/>
    </source>
</evidence>
<sequence length="3477" mass="363802">MKRTTQKFLFLLSFFVLVTNTIVAQNAVPFTAKYNASLKGDMLLIGNGILNRKTTTDNPNVAYNGTDLNDNLDMQYIDIDGDTSTFSSSSANLTIPTLGAGNCYKIAYAALYWGGVYSKANVDAAGTASGDVVKANFNKVKFKLPGGTYTDITGTILYDSPYVATDATNATYSYAGFANVTSLLQGLPDANGTYTVANLIAGKGKRSSGGWSLFIVYEDPLATAKNITSFDGFSGVKGGQSLNIPISGFTTIPFGPVRAKVAFSALEGDFGITGDRLQINSVDMSTGTRGTNNFFNSSINDINGSFLNRLPASKNLLGFDAGIFEVLPASIIPNNATSATVTLVTDGDQYFYYFNAFAVEIIQPQINLIKTVTDLTNINIGNGNVNLGQQLYYDLEFQNIGNDNATFFTITDILPVNVNFLPADLILPPGVTHVFDAATNKVTFTIPNALVTTGGAKYKIRIKVKVVETCDKLRDACSNEIKNQAFKTYSSQTNNNIVENEQPSASSISGCLIPEPGTTNFLVGIDGCIYAREEVLCGANVTLTAGANYTSYQWHNGSPATAANAIPGATSQSYTTTVAGVYSVVNTAPAPCLTITETITVINFDALVPNPLIGAGDVDAICTNDGSILPKIFLCGAGDTRLIQTNILNATSIIWEKLNEASCAASTIVDCPNTNSSCVWSQVGTGPNFTANVAGQYRVKIVFQNGCFRTYHFNVFQNLFTPTEVHKDIICGKNGSITVNGVPPGYEYSLNAAGPWVTTNVFSIPTANNYTVYIRQIGTGVGNCVFELPNISIRERNFTVDVIPTQPLCNDSKGSIRVQINDAEPQYTYQLFLGATLVASAGPINSNDHIFSGLNPGAYTIIASTADGCTSTQNAAIIAPDAITVTANVTIPLTCSPGEITIYPVGGTGPYIYQLNPPAFQSTPNFEITAPGTYNITVTDFNNCVATTTIVVNEIPMPEFTVTQTNSACYGSDSGSILFNVTNNNGYTLSYSIDNGTTFTANPSFTGLPAGTYQTVVQYVLGSTICTTVAQAITITEPATALTASGGVSQLAGCGPSGEGEVRITNPQGGVQAYEYSFDNGITYGTANTKFLPAGTYTLYIRDANLCVYPMNITIDPIPTPPTIVVNNPDFNCDGTATSTITVNDNGGSFEYTYLLDGVPNTNVPNNVFLDVPCGDHTIKVQYKNLNIPTFSNLLNEDFGQGIHTTSPGINPAYCFERQVAATQCNGSTQINDGDYAVLNRIDPRFGTWADAKDHTSNGTNPNGRFLCVNIGGVAGVGGILYSKPIVDIIPNQDVQVSVWAMNLLMSGTTGFNPNLTIQLVKDLGLPTQVIIASQETGDIPKISNWQNYTLALNPGNNTNLNFVIRSNITETQGNDVVIDDINVYQIPKSCITEVDFPVTIACNQAFSASITGHTDVACNGGADGKLTIAVQNFALPYGFDYSIDGGTNWVNSTTSPVIVTSLGANSYNVLVRYDNTATTCSFPFTQVIAEPTPLVVNASLTTPATCLVGGTITAVVTGGTANYQYQLLDNLGNIVRPFQNSAVFTNVVAGDYVVIVKDANGCSNPIGVSINVPAAVTPTATISLTSDLCYDTVNAATIVVDAINGVLPYKFSINGGVFQNSNTFSGLLPGSYTVTVRDAYGCEVTLAAVTISPQLTANILIANNLNCGASPDATLSGTISGGLAPYTYQVSFNGGALSTPVTNVIGTTYNYNATVTGNYQFTITDASGCTFVSNTIVVKPLPVLPAPTVVQTNAILCHGDSNAAIAVNASGGLSPYVINVLNTTTGFNYGTQTSGLEAGVYVITVTDANSCTASTSITITEPASINYTTIKTDILCSGGVTAPGAIEVVNVVGGTAPFNYYVTNSFGYYDTFTSATGQDHSFIILNFGIYDVTVVDANGCQMAINGIIISSPPDSLTIDLTTATVDCTIGGTVQVTVNSPIAGGPYHFAIYQDLTPANPPYPEYITNPGLYVDADVPGGLTATFIGLLPGVTYSFIVYDETTKCHYFETASGPVPTPSSVTSTVTPNNVTCTGFADGSVSFTFEGYSGTSVSYQIFTALNNVPVGPIGVSNGLTGGPTTVSNFGALPPGVYYVLFTEVDGTYIGCSQASANFSIFQSAVGLELNASVVKNDNCGINAGQINAIGSFGTAPYQYQLVTAGGTPPTATTWAGQTSPLFNAEGGSYDVYVKDRNNCIKTVTINLPTDSSPQIAISQDATTTCNANEGSYSITVFRDNTVGIAPFTYSVDGSAFNSYTEDALFSFVISGLNSGTHTIVIKDANGCLDTKNIIINAPIVGNAVASIAAATDCGASDGIITVNAVGGSGSYSYSILPNPAGITLTANVFTNIPSGNYQVTITDLTSLCTSVVTVDLATPAPVLFTSTVTDVTCYAGSDGSIEVILDPASTDPVYTYQITGPVTVGPQTSNVFNGLPTGTYSVTVLSARGCSLSQAVVVNQPAEILVPVLSIAVSQFDCNSGTNATNFATITVTGVTGGSSTYINYEFVLGGTIVQSGTSNVYTESNLLGGAYTVNVYDNNGCMGTTATAVIITPFVSIATPSVTVTSAITCTTDEAITINVVSTGGIPANLTYTVVGLASNPYNVTQSNNPNFTGLTVGNYEITVLNVDTGCSVKTIHYVFSPNTFNVNVTVSNNVTCFGASEGSIVVNFIDNDLTSTNDAGPFTYVVTNQLGNQVANGTTTSAGPEIINGLASGIYQLQATLVNTPFCTVTTNFTITQPAAVLEIFANSTPITCVATSDDGTISVSALNGWGAPYEFQLELGATVVSAWSTSSYFTGLTPGTYTASVRDALGCPLSTTITLNVPTPINASASATATSLLCFNDNNGEIIVTGVTGGSGSGYLYSLLNVTTGLTSAPQTSNVFANLGAGTYQVIVSDSFTCEFISAPIVITQPADLVQAQLATATTATCEIDATITLSASGGTAPYRYSTTTGGPYTAFTGSVTFNAPAGIYKYFVVDANNCTEAESTEITVSPVVPVSVTVNTANAIIYCNGGTATVTATATDGLGGYTYTLNPATAGVTENNGVFENVPAGTYTIDVTSGDCSGASVPFVINQPEPIVATVSSTNVTCNGLDNGIIEVIATGGTGIIQYSISSNPLETVNSGLFTNLAAGTYTISVQDQAGCFLAPITVTITQPEPISFVSFGPVQEEVCYVDGGSISFSLTGGTVTATVGYTVVVNGGAYTQTSLTGDFNFTNLPAGLYNFIVKDANGCADLQFEEILNPGVDIQGIVDVDYLCTGNSPTNIVTVFVNPDVPLSEFTFSLDGAAPVSSNVFYGVGPAGNHQIVINHISGCIETLPFTVVAYSSPELTLAQTGLNQFTAITVGGAGDNQYTLNGQDVGTTTVYMINQTGNYTVTVTDANGCTDTKVIFMKFYDVTIPNFFTPDGDGNNDGWSPIYTDNFPNLVVYIFDRYSRKVASLKQGDSWDGTYNNKPLPTGDYWYVIKLNGDSDTREFIGNFTLYR</sequence>
<dbReference type="Pfam" id="PF13573">
    <property type="entry name" value="SprB"/>
    <property type="match status" value="4"/>
</dbReference>
<dbReference type="Pfam" id="PF13585">
    <property type="entry name" value="CHU_C"/>
    <property type="match status" value="1"/>
</dbReference>
<proteinExistence type="predicted"/>
<name>A0ABW5Z746_9FLAO</name>
<evidence type="ECO:0000313" key="3">
    <source>
        <dbReference type="Proteomes" id="UP001597549"/>
    </source>
</evidence>
<comment type="caution">
    <text evidence="2">The sequence shown here is derived from an EMBL/GenBank/DDBJ whole genome shotgun (WGS) entry which is preliminary data.</text>
</comment>
<organism evidence="2 3">
    <name type="scientific">Flavobacterium ardleyense</name>
    <dbReference type="NCBI Taxonomy" id="2038737"/>
    <lineage>
        <taxon>Bacteria</taxon>
        <taxon>Pseudomonadati</taxon>
        <taxon>Bacteroidota</taxon>
        <taxon>Flavobacteriia</taxon>
        <taxon>Flavobacteriales</taxon>
        <taxon>Flavobacteriaceae</taxon>
        <taxon>Flavobacterium</taxon>
    </lineage>
</organism>
<evidence type="ECO:0000256" key="1">
    <source>
        <dbReference type="SAM" id="SignalP"/>
    </source>
</evidence>
<gene>
    <name evidence="2" type="ORF">ACFSX9_07310</name>
</gene>
<dbReference type="EMBL" id="JBHUOL010000012">
    <property type="protein sequence ID" value="MFD2908542.1"/>
    <property type="molecule type" value="Genomic_DNA"/>
</dbReference>
<dbReference type="InterPro" id="IPR026341">
    <property type="entry name" value="T9SS_type_B"/>
</dbReference>
<reference evidence="3" key="1">
    <citation type="journal article" date="2019" name="Int. J. Syst. Evol. Microbiol.">
        <title>The Global Catalogue of Microorganisms (GCM) 10K type strain sequencing project: providing services to taxonomists for standard genome sequencing and annotation.</title>
        <authorList>
            <consortium name="The Broad Institute Genomics Platform"/>
            <consortium name="The Broad Institute Genome Sequencing Center for Infectious Disease"/>
            <person name="Wu L."/>
            <person name="Ma J."/>
        </authorList>
    </citation>
    <scope>NUCLEOTIDE SEQUENCE [LARGE SCALE GENOMIC DNA]</scope>
    <source>
        <strain evidence="3">KCTC 52644</strain>
    </source>
</reference>
<feature type="chain" id="PRO_5045694626" evidence="1">
    <location>
        <begin position="25"/>
        <end position="3477"/>
    </location>
</feature>
<keyword evidence="3" id="KW-1185">Reference proteome</keyword>
<keyword evidence="1" id="KW-0732">Signal</keyword>
<dbReference type="NCBIfam" id="TIGR04131">
    <property type="entry name" value="Bac_Flav_CTERM"/>
    <property type="match status" value="1"/>
</dbReference>
<dbReference type="Gene3D" id="2.60.40.740">
    <property type="match status" value="1"/>
</dbReference>
<feature type="signal peptide" evidence="1">
    <location>
        <begin position="1"/>
        <end position="24"/>
    </location>
</feature>
<dbReference type="InterPro" id="IPR025667">
    <property type="entry name" value="SprB_repeat"/>
</dbReference>